<dbReference type="GO" id="GO:0005886">
    <property type="term" value="C:plasma membrane"/>
    <property type="evidence" value="ECO:0007669"/>
    <property type="project" value="UniProtKB-SubCell"/>
</dbReference>
<evidence type="ECO:0000256" key="6">
    <source>
        <dbReference type="ARBA" id="ARBA00023136"/>
    </source>
</evidence>
<dbReference type="EMBL" id="BARU01005399">
    <property type="protein sequence ID" value="GAH35793.1"/>
    <property type="molecule type" value="Genomic_DNA"/>
</dbReference>
<feature type="transmembrane region" description="Helical" evidence="7">
    <location>
        <begin position="123"/>
        <end position="146"/>
    </location>
</feature>
<evidence type="ECO:0000256" key="7">
    <source>
        <dbReference type="SAM" id="Phobius"/>
    </source>
</evidence>
<protein>
    <recommendedName>
        <fullName evidence="8">NADH:quinone oxidoreductase/Mrp antiporter transmembrane domain-containing protein</fullName>
    </recommendedName>
</protein>
<dbReference type="PANTHER" id="PTHR42682">
    <property type="entry name" value="HYDROGENASE-4 COMPONENT F"/>
    <property type="match status" value="1"/>
</dbReference>
<evidence type="ECO:0000256" key="5">
    <source>
        <dbReference type="ARBA" id="ARBA00023002"/>
    </source>
</evidence>
<keyword evidence="3 7" id="KW-0812">Transmembrane</keyword>
<comment type="subcellular location">
    <subcellularLocation>
        <location evidence="1">Cell membrane</location>
        <topology evidence="1">Multi-pass membrane protein</topology>
    </subcellularLocation>
</comment>
<reference evidence="9" key="1">
    <citation type="journal article" date="2014" name="Front. Microbiol.">
        <title>High frequency of phylogenetically diverse reductive dehalogenase-homologous genes in deep subseafloor sedimentary metagenomes.</title>
        <authorList>
            <person name="Kawai M."/>
            <person name="Futagami T."/>
            <person name="Toyoda A."/>
            <person name="Takaki Y."/>
            <person name="Nishi S."/>
            <person name="Hori S."/>
            <person name="Arai W."/>
            <person name="Tsubouchi T."/>
            <person name="Morono Y."/>
            <person name="Uchiyama I."/>
            <person name="Ito T."/>
            <person name="Fujiyama A."/>
            <person name="Inagaki F."/>
            <person name="Takami H."/>
        </authorList>
    </citation>
    <scope>NUCLEOTIDE SEQUENCE</scope>
    <source>
        <strain evidence="9">Expedition CK06-06</strain>
    </source>
</reference>
<feature type="transmembrane region" description="Helical" evidence="7">
    <location>
        <begin position="67"/>
        <end position="85"/>
    </location>
</feature>
<dbReference type="InterPro" id="IPR052175">
    <property type="entry name" value="ComplexI-like_HydComp"/>
</dbReference>
<evidence type="ECO:0000313" key="9">
    <source>
        <dbReference type="EMBL" id="GAH35793.1"/>
    </source>
</evidence>
<dbReference type="Pfam" id="PF00361">
    <property type="entry name" value="Proton_antipo_M"/>
    <property type="match status" value="1"/>
</dbReference>
<organism evidence="9">
    <name type="scientific">marine sediment metagenome</name>
    <dbReference type="NCBI Taxonomy" id="412755"/>
    <lineage>
        <taxon>unclassified sequences</taxon>
        <taxon>metagenomes</taxon>
        <taxon>ecological metagenomes</taxon>
    </lineage>
</organism>
<evidence type="ECO:0000259" key="8">
    <source>
        <dbReference type="Pfam" id="PF00361"/>
    </source>
</evidence>
<accession>X1GS01</accession>
<name>X1GS01_9ZZZZ</name>
<feature type="transmembrane region" description="Helical" evidence="7">
    <location>
        <begin position="194"/>
        <end position="217"/>
    </location>
</feature>
<feature type="transmembrane region" description="Helical" evidence="7">
    <location>
        <begin position="153"/>
        <end position="174"/>
    </location>
</feature>
<dbReference type="InterPro" id="IPR001750">
    <property type="entry name" value="ND/Mrp_TM"/>
</dbReference>
<keyword evidence="2" id="KW-1003">Cell membrane</keyword>
<evidence type="ECO:0000256" key="3">
    <source>
        <dbReference type="ARBA" id="ARBA00022692"/>
    </source>
</evidence>
<feature type="domain" description="NADH:quinone oxidoreductase/Mrp antiporter transmembrane" evidence="8">
    <location>
        <begin position="4"/>
        <end position="167"/>
    </location>
</feature>
<proteinExistence type="predicted"/>
<keyword evidence="6 7" id="KW-0472">Membrane</keyword>
<keyword evidence="5" id="KW-0560">Oxidoreductase</keyword>
<feature type="transmembrane region" description="Helical" evidence="7">
    <location>
        <begin position="12"/>
        <end position="31"/>
    </location>
</feature>
<evidence type="ECO:0000256" key="4">
    <source>
        <dbReference type="ARBA" id="ARBA00022989"/>
    </source>
</evidence>
<keyword evidence="4 7" id="KW-1133">Transmembrane helix</keyword>
<sequence length="244" mass="26350">MFEISVEVSTIIIVLGVISMVFGVFLAVGQWDIKRLLAYHSNSQMGYVIIGLGMGMLILANNGSKPVAALSIFGGLFHLINHAVFKGLLFLNAGAIEFKTGTRNLKEMGGLSESMPLTYSTSLGASLAISGIPPFNGFFSKLIIILAAIKGHFYLLAFLAVLVSIITLASFMKFQKFSFFNKAKLSPGRKINEVPFFMCFSMVALAILCLGLSLLIFPGVREIIIDPAVDVLMNTGSYSSAIME</sequence>
<dbReference type="AlphaFoldDB" id="X1GS01"/>
<feature type="transmembrane region" description="Helical" evidence="7">
    <location>
        <begin position="43"/>
        <end position="60"/>
    </location>
</feature>
<dbReference type="GO" id="GO:0016491">
    <property type="term" value="F:oxidoreductase activity"/>
    <property type="evidence" value="ECO:0007669"/>
    <property type="project" value="UniProtKB-KW"/>
</dbReference>
<gene>
    <name evidence="9" type="ORF">S03H2_10500</name>
</gene>
<dbReference type="PANTHER" id="PTHR42682:SF4">
    <property type="entry name" value="NADH-UBIQUINONE_PLASTOQUINONE"/>
    <property type="match status" value="1"/>
</dbReference>
<evidence type="ECO:0000256" key="2">
    <source>
        <dbReference type="ARBA" id="ARBA00022475"/>
    </source>
</evidence>
<evidence type="ECO:0000256" key="1">
    <source>
        <dbReference type="ARBA" id="ARBA00004651"/>
    </source>
</evidence>
<comment type="caution">
    <text evidence="9">The sequence shown here is derived from an EMBL/GenBank/DDBJ whole genome shotgun (WGS) entry which is preliminary data.</text>
</comment>